<dbReference type="Gene3D" id="2.10.109.10">
    <property type="entry name" value="Umud Fragment, subunit A"/>
    <property type="match status" value="2"/>
</dbReference>
<dbReference type="GO" id="GO:0006465">
    <property type="term" value="P:signal peptide processing"/>
    <property type="evidence" value="ECO:0007669"/>
    <property type="project" value="InterPro"/>
</dbReference>
<evidence type="ECO:0000256" key="4">
    <source>
        <dbReference type="ARBA" id="ARBA00019232"/>
    </source>
</evidence>
<dbReference type="EMBL" id="DSBW01000112">
    <property type="protein sequence ID" value="HED31011.1"/>
    <property type="molecule type" value="Genomic_DNA"/>
</dbReference>
<feature type="domain" description="Peptidase S26" evidence="8">
    <location>
        <begin position="16"/>
        <end position="249"/>
    </location>
</feature>
<keyword evidence="7" id="KW-1133">Transmembrane helix</keyword>
<dbReference type="CDD" id="cd06530">
    <property type="entry name" value="S26_SPase_I"/>
    <property type="match status" value="1"/>
</dbReference>
<keyword evidence="5 7" id="KW-0378">Hydrolase</keyword>
<evidence type="ECO:0000256" key="1">
    <source>
        <dbReference type="ARBA" id="ARBA00000677"/>
    </source>
</evidence>
<protein>
    <recommendedName>
        <fullName evidence="4 7">Signal peptidase I</fullName>
        <ecNumber evidence="3 7">3.4.21.89</ecNumber>
    </recommendedName>
</protein>
<comment type="subcellular location">
    <subcellularLocation>
        <location evidence="7">Membrane</location>
        <topology evidence="7">Single-pass type II membrane protein</topology>
    </subcellularLocation>
</comment>
<accession>A0A831SNS5</accession>
<evidence type="ECO:0000313" key="9">
    <source>
        <dbReference type="EMBL" id="HED31011.1"/>
    </source>
</evidence>
<name>A0A831SNS5_PROAE</name>
<keyword evidence="7" id="KW-0812">Transmembrane</keyword>
<feature type="transmembrane region" description="Helical" evidence="7">
    <location>
        <begin position="21"/>
        <end position="40"/>
    </location>
</feature>
<dbReference type="SUPFAM" id="SSF51306">
    <property type="entry name" value="LexA/Signal peptidase"/>
    <property type="match status" value="1"/>
</dbReference>
<organism evidence="9">
    <name type="scientific">Prosthecochloris aestuarii</name>
    <dbReference type="NCBI Taxonomy" id="1102"/>
    <lineage>
        <taxon>Bacteria</taxon>
        <taxon>Pseudomonadati</taxon>
        <taxon>Chlorobiota</taxon>
        <taxon>Chlorobiia</taxon>
        <taxon>Chlorobiales</taxon>
        <taxon>Chlorobiaceae</taxon>
        <taxon>Prosthecochloris</taxon>
    </lineage>
</organism>
<keyword evidence="7" id="KW-0472">Membrane</keyword>
<evidence type="ECO:0000256" key="7">
    <source>
        <dbReference type="RuleBase" id="RU362042"/>
    </source>
</evidence>
<reference evidence="9" key="1">
    <citation type="journal article" date="2020" name="mSystems">
        <title>Genome- and Community-Level Interaction Insights into Carbon Utilization and Element Cycling Functions of Hydrothermarchaeota in Hydrothermal Sediment.</title>
        <authorList>
            <person name="Zhou Z."/>
            <person name="Liu Y."/>
            <person name="Xu W."/>
            <person name="Pan J."/>
            <person name="Luo Z.H."/>
            <person name="Li M."/>
        </authorList>
    </citation>
    <scope>NUCLEOTIDE SEQUENCE [LARGE SCALE GENOMIC DNA]</scope>
    <source>
        <strain evidence="9">SpSt-1181</strain>
    </source>
</reference>
<feature type="active site" evidence="6">
    <location>
        <position position="46"/>
    </location>
</feature>
<dbReference type="InterPro" id="IPR019533">
    <property type="entry name" value="Peptidase_S26"/>
</dbReference>
<comment type="catalytic activity">
    <reaction evidence="1 7">
        <text>Cleavage of hydrophobic, N-terminal signal or leader sequences from secreted and periplasmic proteins.</text>
        <dbReference type="EC" id="3.4.21.89"/>
    </reaction>
</comment>
<comment type="caution">
    <text evidence="9">The sequence shown here is derived from an EMBL/GenBank/DDBJ whole genome shotgun (WGS) entry which is preliminary data.</text>
</comment>
<evidence type="ECO:0000256" key="6">
    <source>
        <dbReference type="PIRSR" id="PIRSR600223-1"/>
    </source>
</evidence>
<evidence type="ECO:0000256" key="5">
    <source>
        <dbReference type="ARBA" id="ARBA00022801"/>
    </source>
</evidence>
<sequence length="277" mass="31282">MGVNTKQGKTGKQHSKEWFEALLIAAVFAVVIRVFVIESYRIPTSSMENTLLAGDFLFVNKFVYGARVPMTDYRLPAFDEVEHGDIIVFKFPEDRSLNYIKRCVALPGDTLEIRDRQLFVNGEEEPLPVYGQFLAEMMPAGASDSHIFPLGSGFNKDNFGPLRIPQAGDVVSLDRTNIAVYAGLIEDEGHSVALVGNRIMIDGIPADTYTVQEDYYFTMGDNRDNSFDSRYWGFLPEKDLVGKALMVYWSWNPRISLLNPVAKFSSIRWDRIAMPVD</sequence>
<evidence type="ECO:0000256" key="2">
    <source>
        <dbReference type="ARBA" id="ARBA00009370"/>
    </source>
</evidence>
<comment type="similarity">
    <text evidence="2 7">Belongs to the peptidase S26 family.</text>
</comment>
<dbReference type="EC" id="3.4.21.89" evidence="3 7"/>
<dbReference type="AlphaFoldDB" id="A0A831SNS5"/>
<dbReference type="GO" id="GO:0009003">
    <property type="term" value="F:signal peptidase activity"/>
    <property type="evidence" value="ECO:0007669"/>
    <property type="project" value="UniProtKB-EC"/>
</dbReference>
<evidence type="ECO:0000259" key="8">
    <source>
        <dbReference type="Pfam" id="PF10502"/>
    </source>
</evidence>
<gene>
    <name evidence="9" type="primary">lepB</name>
    <name evidence="9" type="ORF">ENN50_04870</name>
</gene>
<dbReference type="InterPro" id="IPR000223">
    <property type="entry name" value="Pept_S26A_signal_pept_1"/>
</dbReference>
<feature type="active site" evidence="6">
    <location>
        <position position="101"/>
    </location>
</feature>
<evidence type="ECO:0000256" key="3">
    <source>
        <dbReference type="ARBA" id="ARBA00013208"/>
    </source>
</evidence>
<dbReference type="PANTHER" id="PTHR43390">
    <property type="entry name" value="SIGNAL PEPTIDASE I"/>
    <property type="match status" value="1"/>
</dbReference>
<dbReference type="PROSITE" id="PS00761">
    <property type="entry name" value="SPASE_I_3"/>
    <property type="match status" value="1"/>
</dbReference>
<proteinExistence type="inferred from homology"/>
<dbReference type="NCBIfam" id="TIGR02227">
    <property type="entry name" value="sigpep_I_bact"/>
    <property type="match status" value="1"/>
</dbReference>
<dbReference type="GO" id="GO:0004252">
    <property type="term" value="F:serine-type endopeptidase activity"/>
    <property type="evidence" value="ECO:0007669"/>
    <property type="project" value="InterPro"/>
</dbReference>
<dbReference type="Pfam" id="PF10502">
    <property type="entry name" value="Peptidase_S26"/>
    <property type="match status" value="1"/>
</dbReference>
<dbReference type="PANTHER" id="PTHR43390:SF1">
    <property type="entry name" value="CHLOROPLAST PROCESSING PEPTIDASE"/>
    <property type="match status" value="1"/>
</dbReference>
<dbReference type="GO" id="GO:0016020">
    <property type="term" value="C:membrane"/>
    <property type="evidence" value="ECO:0007669"/>
    <property type="project" value="UniProtKB-SubCell"/>
</dbReference>
<dbReference type="Proteomes" id="UP000886335">
    <property type="component" value="Unassembled WGS sequence"/>
</dbReference>
<dbReference type="InterPro" id="IPR019758">
    <property type="entry name" value="Pept_S26A_signal_pept_1_CS"/>
</dbReference>
<dbReference type="InterPro" id="IPR036286">
    <property type="entry name" value="LexA/Signal_pep-like_sf"/>
</dbReference>
<dbReference type="PRINTS" id="PR00727">
    <property type="entry name" value="LEADERPTASE"/>
</dbReference>
<keyword evidence="7" id="KW-0645">Protease</keyword>